<keyword evidence="7" id="KW-0732">Signal</keyword>
<dbReference type="InterPro" id="IPR000152">
    <property type="entry name" value="EGF-type_Asp/Asn_hydroxyl_site"/>
</dbReference>
<feature type="domain" description="EGF-like" evidence="17">
    <location>
        <begin position="159"/>
        <end position="195"/>
    </location>
</feature>
<feature type="disulfide bond" evidence="14">
    <location>
        <begin position="223"/>
        <end position="232"/>
    </location>
</feature>
<dbReference type="InterPro" id="IPR013320">
    <property type="entry name" value="ConA-like_dom_sf"/>
</dbReference>
<feature type="domain" description="EGF-like" evidence="17">
    <location>
        <begin position="235"/>
        <end position="271"/>
    </location>
</feature>
<reference evidence="19" key="1">
    <citation type="submission" date="2025-08" db="UniProtKB">
        <authorList>
            <consortium name="RefSeq"/>
        </authorList>
    </citation>
    <scope>IDENTIFICATION</scope>
</reference>
<dbReference type="GO" id="GO:0005886">
    <property type="term" value="C:plasma membrane"/>
    <property type="evidence" value="ECO:0007669"/>
    <property type="project" value="UniProtKB-SubCell"/>
</dbReference>
<dbReference type="InterPro" id="IPR001791">
    <property type="entry name" value="Laminin_G"/>
</dbReference>
<feature type="domain" description="EGF-like" evidence="17">
    <location>
        <begin position="442"/>
        <end position="478"/>
    </location>
</feature>
<dbReference type="Pfam" id="PF02210">
    <property type="entry name" value="Laminin_G_2"/>
    <property type="match status" value="2"/>
</dbReference>
<feature type="disulfide bond" evidence="14">
    <location>
        <begin position="1410"/>
        <end position="1419"/>
    </location>
</feature>
<evidence type="ECO:0000256" key="7">
    <source>
        <dbReference type="ARBA" id="ARBA00022729"/>
    </source>
</evidence>
<dbReference type="SUPFAM" id="SSF49899">
    <property type="entry name" value="Concanavalin A-like lectins/glucanases"/>
    <property type="match status" value="3"/>
</dbReference>
<evidence type="ECO:0000256" key="3">
    <source>
        <dbReference type="ARBA" id="ARBA00022475"/>
    </source>
</evidence>
<dbReference type="GO" id="GO:0045597">
    <property type="term" value="P:positive regulation of cell differentiation"/>
    <property type="evidence" value="ECO:0007669"/>
    <property type="project" value="UniProtKB-ARBA"/>
</dbReference>
<feature type="disulfide bond" evidence="14">
    <location>
        <begin position="261"/>
        <end position="270"/>
    </location>
</feature>
<dbReference type="GO" id="GO:0005509">
    <property type="term" value="F:calcium ion binding"/>
    <property type="evidence" value="ECO:0007669"/>
    <property type="project" value="InterPro"/>
</dbReference>
<keyword evidence="8" id="KW-0677">Repeat</keyword>
<dbReference type="GO" id="GO:0005576">
    <property type="term" value="C:extracellular region"/>
    <property type="evidence" value="ECO:0007669"/>
    <property type="project" value="UniProtKB-SubCell"/>
</dbReference>
<feature type="disulfide bond" evidence="14">
    <location>
        <begin position="1372"/>
        <end position="1381"/>
    </location>
</feature>
<sequence length="1495" mass="163790">MFYPGLRVTGTTMAMARIHLNMHKTILLTMMMFKWGILCSESSDKCLSSPCQNGATCVDTMDDYVCLCPREGVRYTGKDCDQLYDACVFASCAECHSVPGTVEYSCVCPPGVTGESCTEDVNECESDPCTGPRSECMDELNGYSCYCPVGFGGEDCSQHMPDCADQPCLNNGTCKRLPDGIECVCAVGFRGELCEEDIDECASHPCQNGAICLDGAAEYHCFCVPGYQGHNCEIDINECASLPCENNATCINEKDKYVCECLLGYTGVNCEVEIDECESSPCQNGATCHDLVGLYTCDCVRGFEGIDCEVNIDECASEPCLNGGICQDLIDSYECDCNGTGFMGDHCEEDIPECASDPCQHGATCEEGVNQYTCYCWPGFEGENCEVDIDECADGPCQNDGECFEKSEPSHWETDWEFSYASAAGYICQCQPGFTGENCTINIDECQSAPCQNGGTCEDMVNGYVCTCKDGFTGDLCEVNIDECESSPCENGGWCEDGVADYTCHCPEPETEDSLPWGGHHCDVQLLGCVDHACQNGATCQPWIEGDEHGHFCLCQPGFYDEVCSTPTTFSFTQPGFIRVELPEETERRRRDAGQQLHPLGMRLRFRTTLPDMLLFYRGDIHSFLSMEIVGGGLRVRAESEEGWLEVSFSGLVSDGGWRDASVELDENLVLLLKGPGCDNEGCMVEDSDPDHVLVLQPDSIRQVFVGGAPEEYLENTESRQGFVGCMEDLLIDLKPIVPQDLPEDASQDMELGCSKTEWCHEEPDPCSQNGHCVDLWTTYRCDCHRPYHGHDCSQEYPSWTYGHEDSISYSSYEVADSHGSNFSVSMFLRSLRPNSLLLQLRRPVHSEGDELVEESEAEPYFTVYLERGRVFVSSLPPATPLTAPVFLTNGEKQLVEIKVQQGQVFFKHAGLHYPIGELPEVEVMVGDVVYVGGLPEEGEAETWGGHFKGCLQDLRIDSAHLDVDAWNSTTNETVYFSSDVDNVQPGCISDDTCQAEPCLNGGQCTVTWNDFVCSCPLNFTGKMCETRVWCVSDPCMMGSHCVDLPDGYECVTNATFENSPLHYSTEGSLVDAVTSVTMELRTRTENGVLLRAFRREELLLVGLLDANIRVEVYGENSVEPLAFSGERRVADGRWHRVRVFMTHPERKASVWQITVDGIFDGSSAPALAGSVDFLSDVSSSVTLGESFIGCLGAVRVGGVYFPYVDDRTPPQAARFQRREGEHAQVGCVGAPVCESLPCVNGGTCQDLFNLFGCDCLPGWEGQSCELETDECGSQPCLHGMCHDHLAGFDCTCDAGYTGLTCEVDVDDCVDSPCQNGGTCVDGVNHYTCICPPEYSGTRCQWNYPPLKCEVDVQCANMGVCHDTVWGANCTCNPGFTGDRCETDVNECASNPCQNGGSCLDRLARFQCVCATGFSGPLCESNKLSQRERVPWLVVAIPLVCGCILLVIIGLIFMVMTARRKRQSEGAYSPSAQEVAGARLEMDSMLKVPPEERLI</sequence>
<comment type="caution">
    <text evidence="14">Lacks conserved residue(s) required for the propagation of feature annotation.</text>
</comment>
<feature type="domain" description="EGF-like" evidence="17">
    <location>
        <begin position="525"/>
        <end position="565"/>
    </location>
</feature>
<evidence type="ECO:0000256" key="8">
    <source>
        <dbReference type="ARBA" id="ARBA00022737"/>
    </source>
</evidence>
<dbReference type="RefSeq" id="XP_030623800.1">
    <property type="nucleotide sequence ID" value="XM_030767940.1"/>
</dbReference>
<dbReference type="FunFam" id="2.10.25.10:FF:000282">
    <property type="entry name" value="Crumbs cell polarity complex component 2"/>
    <property type="match status" value="1"/>
</dbReference>
<feature type="domain" description="EGF-like" evidence="17">
    <location>
        <begin position="756"/>
        <end position="794"/>
    </location>
</feature>
<evidence type="ECO:0000313" key="18">
    <source>
        <dbReference type="Proteomes" id="UP000504632"/>
    </source>
</evidence>
<feature type="domain" description="EGF-like" evidence="17">
    <location>
        <begin position="388"/>
        <end position="440"/>
    </location>
</feature>
<evidence type="ECO:0000256" key="14">
    <source>
        <dbReference type="PROSITE-ProRule" id="PRU00076"/>
    </source>
</evidence>
<evidence type="ECO:0000256" key="2">
    <source>
        <dbReference type="ARBA" id="ARBA00004613"/>
    </source>
</evidence>
<dbReference type="Proteomes" id="UP000504632">
    <property type="component" value="Chromosome 3"/>
</dbReference>
<evidence type="ECO:0000256" key="11">
    <source>
        <dbReference type="ARBA" id="ARBA00023136"/>
    </source>
</evidence>
<dbReference type="GO" id="GO:0007399">
    <property type="term" value="P:nervous system development"/>
    <property type="evidence" value="ECO:0007669"/>
    <property type="project" value="UniProtKB-ARBA"/>
</dbReference>
<keyword evidence="12 14" id="KW-1015">Disulfide bond</keyword>
<dbReference type="GeneID" id="115807079"/>
<dbReference type="PROSITE" id="PS50025">
    <property type="entry name" value="LAM_G_DOMAIN"/>
    <property type="match status" value="3"/>
</dbReference>
<name>A0A6J2UTI3_CHACN</name>
<keyword evidence="11 15" id="KW-0472">Membrane</keyword>
<evidence type="ECO:0000313" key="19">
    <source>
        <dbReference type="RefSeq" id="XP_030623800.1"/>
    </source>
</evidence>
<evidence type="ECO:0000256" key="5">
    <source>
        <dbReference type="ARBA" id="ARBA00022536"/>
    </source>
</evidence>
<feature type="domain" description="EGF-like" evidence="17">
    <location>
        <begin position="311"/>
        <end position="348"/>
    </location>
</feature>
<feature type="disulfide bond" evidence="14">
    <location>
        <begin position="468"/>
        <end position="477"/>
    </location>
</feature>
<evidence type="ECO:0000256" key="13">
    <source>
        <dbReference type="ARBA" id="ARBA00023180"/>
    </source>
</evidence>
<keyword evidence="6 15" id="KW-0812">Transmembrane</keyword>
<dbReference type="FunFam" id="2.10.25.10:FF:000208">
    <property type="entry name" value="Crumbs 2, cell polarity complex component"/>
    <property type="match status" value="1"/>
</dbReference>
<feature type="domain" description="EGF-like" evidence="17">
    <location>
        <begin position="197"/>
        <end position="233"/>
    </location>
</feature>
<keyword evidence="13" id="KW-0325">Glycoprotein</keyword>
<evidence type="ECO:0000256" key="12">
    <source>
        <dbReference type="ARBA" id="ARBA00023157"/>
    </source>
</evidence>
<feature type="domain" description="EGF-like" evidence="17">
    <location>
        <begin position="273"/>
        <end position="309"/>
    </location>
</feature>
<evidence type="ECO:0000256" key="10">
    <source>
        <dbReference type="ARBA" id="ARBA00022989"/>
    </source>
</evidence>
<dbReference type="FunFam" id="2.10.25.10:FF:000309">
    <property type="entry name" value="Uncharacterized protein, isoform A"/>
    <property type="match status" value="1"/>
</dbReference>
<dbReference type="FunFam" id="2.10.25.10:FF:000472">
    <property type="entry name" value="Uncharacterized protein, isoform A"/>
    <property type="match status" value="1"/>
</dbReference>
<feature type="disulfide bond" evidence="14">
    <location>
        <begin position="185"/>
        <end position="194"/>
    </location>
</feature>
<feature type="domain" description="EGF-like" evidence="17">
    <location>
        <begin position="1305"/>
        <end position="1341"/>
    </location>
</feature>
<dbReference type="Pfam" id="PF00008">
    <property type="entry name" value="EGF"/>
    <property type="match status" value="14"/>
</dbReference>
<feature type="domain" description="EGF-like" evidence="17">
    <location>
        <begin position="1384"/>
        <end position="1420"/>
    </location>
</feature>
<feature type="domain" description="Laminin G" evidence="16">
    <location>
        <begin position="797"/>
        <end position="988"/>
    </location>
</feature>
<gene>
    <name evidence="19" type="primary">crb2a</name>
</gene>
<feature type="domain" description="EGF-like" evidence="17">
    <location>
        <begin position="120"/>
        <end position="157"/>
    </location>
</feature>
<dbReference type="FunFam" id="2.10.25.10:FF:000029">
    <property type="entry name" value="neurexin-1 isoform X1"/>
    <property type="match status" value="1"/>
</dbReference>
<dbReference type="CTD" id="723994"/>
<dbReference type="PANTHER" id="PTHR12916:SF9">
    <property type="entry name" value="NEUROGENIC LOCUS NOTCH HOMOLOG PROTEIN 1-RELATED"/>
    <property type="match status" value="1"/>
</dbReference>
<feature type="domain" description="EGF-like" evidence="17">
    <location>
        <begin position="1345"/>
        <end position="1382"/>
    </location>
</feature>
<comment type="subcellular location">
    <subcellularLocation>
        <location evidence="1">Cell membrane</location>
        <topology evidence="1">Single-pass type I membrane protein</topology>
    </subcellularLocation>
    <subcellularLocation>
        <location evidence="2">Secreted</location>
    </subcellularLocation>
</comment>
<keyword evidence="18" id="KW-1185">Reference proteome</keyword>
<feature type="disulfide bond" evidence="14">
    <location>
        <begin position="555"/>
        <end position="564"/>
    </location>
</feature>
<organism evidence="18 19">
    <name type="scientific">Chanos chanos</name>
    <name type="common">Milkfish</name>
    <name type="synonym">Mugil chanos</name>
    <dbReference type="NCBI Taxonomy" id="29144"/>
    <lineage>
        <taxon>Eukaryota</taxon>
        <taxon>Metazoa</taxon>
        <taxon>Chordata</taxon>
        <taxon>Craniata</taxon>
        <taxon>Vertebrata</taxon>
        <taxon>Euteleostomi</taxon>
        <taxon>Actinopterygii</taxon>
        <taxon>Neopterygii</taxon>
        <taxon>Teleostei</taxon>
        <taxon>Ostariophysi</taxon>
        <taxon>Gonorynchiformes</taxon>
        <taxon>Chanidae</taxon>
        <taxon>Chanos</taxon>
    </lineage>
</organism>
<dbReference type="PANTHER" id="PTHR12916">
    <property type="entry name" value="CYTOCHROME C OXIDASE POLYPEPTIDE VIC-2"/>
    <property type="match status" value="1"/>
</dbReference>
<evidence type="ECO:0000256" key="4">
    <source>
        <dbReference type="ARBA" id="ARBA00022525"/>
    </source>
</evidence>
<feature type="disulfide bond" evidence="14">
    <location>
        <begin position="376"/>
        <end position="385"/>
    </location>
</feature>
<dbReference type="FunFam" id="2.10.25.10:FF:000045">
    <property type="entry name" value="Slit guidance ligand 2"/>
    <property type="match status" value="1"/>
</dbReference>
<dbReference type="GO" id="GO:0060218">
    <property type="term" value="P:hematopoietic stem cell differentiation"/>
    <property type="evidence" value="ECO:0007669"/>
    <property type="project" value="UniProtKB-ARBA"/>
</dbReference>
<dbReference type="SMART" id="SM00181">
    <property type="entry name" value="EGF"/>
    <property type="match status" value="20"/>
</dbReference>
<dbReference type="FunFam" id="2.10.25.10:FF:000796">
    <property type="entry name" value="Crumbs cell polarity complex component 2b"/>
    <property type="match status" value="1"/>
</dbReference>
<feature type="domain" description="EGF-like" evidence="17">
    <location>
        <begin position="1230"/>
        <end position="1266"/>
    </location>
</feature>
<feature type="domain" description="Laminin G" evidence="16">
    <location>
        <begin position="1054"/>
        <end position="1228"/>
    </location>
</feature>
<dbReference type="FunFam" id="2.60.120.200:FF:000081">
    <property type="entry name" value="Crumbs 1, cell polarity complex component"/>
    <property type="match status" value="1"/>
</dbReference>
<feature type="domain" description="EGF-like" evidence="17">
    <location>
        <begin position="480"/>
        <end position="523"/>
    </location>
</feature>
<feature type="domain" description="EGF-like" evidence="17">
    <location>
        <begin position="83"/>
        <end position="118"/>
    </location>
</feature>
<dbReference type="FunFam" id="2.10.25.10:FF:000391">
    <property type="entry name" value="Weary, isoform C"/>
    <property type="match status" value="1"/>
</dbReference>
<dbReference type="PROSITE" id="PS01187">
    <property type="entry name" value="EGF_CA"/>
    <property type="match status" value="6"/>
</dbReference>
<evidence type="ECO:0000259" key="17">
    <source>
        <dbReference type="PROSITE" id="PS50026"/>
    </source>
</evidence>
<feature type="domain" description="EGF-like" evidence="17">
    <location>
        <begin position="1268"/>
        <end position="1303"/>
    </location>
</feature>
<feature type="domain" description="EGF-like" evidence="17">
    <location>
        <begin position="42"/>
        <end position="81"/>
    </location>
</feature>
<accession>A0A6J2UTI3</accession>
<feature type="disulfide bond" evidence="14">
    <location>
        <begin position="1331"/>
        <end position="1340"/>
    </location>
</feature>
<feature type="domain" description="EGF-like" evidence="17">
    <location>
        <begin position="350"/>
        <end position="386"/>
    </location>
</feature>
<feature type="disulfide bond" evidence="14">
    <location>
        <begin position="1016"/>
        <end position="1025"/>
    </location>
</feature>
<feature type="disulfide bond" evidence="14">
    <location>
        <begin position="1293"/>
        <end position="1302"/>
    </location>
</feature>
<dbReference type="FunFam" id="2.10.25.10:FF:000122">
    <property type="entry name" value="Protein crumbs homolog 2"/>
    <property type="match status" value="1"/>
</dbReference>
<feature type="disulfide bond" evidence="14">
    <location>
        <begin position="1272"/>
        <end position="1282"/>
    </location>
</feature>
<dbReference type="Gene3D" id="2.60.120.200">
    <property type="match status" value="3"/>
</dbReference>
<dbReference type="PROSITE" id="PS50026">
    <property type="entry name" value="EGF_3"/>
    <property type="match status" value="20"/>
</dbReference>
<dbReference type="FunFam" id="2.10.25.10:FF:000279">
    <property type="entry name" value="Neurogenic locus notch 1"/>
    <property type="match status" value="1"/>
</dbReference>
<dbReference type="InParanoid" id="A0A6J2UTI3"/>
<dbReference type="InterPro" id="IPR009030">
    <property type="entry name" value="Growth_fac_rcpt_cys_sf"/>
</dbReference>
<evidence type="ECO:0000256" key="6">
    <source>
        <dbReference type="ARBA" id="ARBA00022692"/>
    </source>
</evidence>
<dbReference type="SUPFAM" id="SSF57196">
    <property type="entry name" value="EGF/Laminin"/>
    <property type="match status" value="9"/>
</dbReference>
<dbReference type="CDD" id="cd00110">
    <property type="entry name" value="LamG"/>
    <property type="match status" value="3"/>
</dbReference>
<dbReference type="CDD" id="cd00054">
    <property type="entry name" value="EGF_CA"/>
    <property type="match status" value="18"/>
</dbReference>
<feature type="domain" description="EGF-like" evidence="17">
    <location>
        <begin position="990"/>
        <end position="1026"/>
    </location>
</feature>
<dbReference type="InterPro" id="IPR018097">
    <property type="entry name" value="EGF_Ca-bd_CS"/>
</dbReference>
<dbReference type="InterPro" id="IPR001881">
    <property type="entry name" value="EGF-like_Ca-bd_dom"/>
</dbReference>
<evidence type="ECO:0000256" key="1">
    <source>
        <dbReference type="ARBA" id="ARBA00004251"/>
    </source>
</evidence>
<feature type="disulfide bond" evidence="14">
    <location>
        <begin position="784"/>
        <end position="793"/>
    </location>
</feature>
<keyword evidence="3" id="KW-1003">Cell membrane</keyword>
<protein>
    <submittedName>
        <fullName evidence="19">Protein crumbs homolog 2a</fullName>
    </submittedName>
</protein>
<evidence type="ECO:0000256" key="9">
    <source>
        <dbReference type="ARBA" id="ARBA00022837"/>
    </source>
</evidence>
<dbReference type="FunFam" id="2.10.25.10:FF:000007">
    <property type="entry name" value="Delta-like protein"/>
    <property type="match status" value="1"/>
</dbReference>
<dbReference type="PROSITE" id="PS01186">
    <property type="entry name" value="EGF_2"/>
    <property type="match status" value="14"/>
</dbReference>
<dbReference type="SUPFAM" id="SSF57184">
    <property type="entry name" value="Growth factor receptor domain"/>
    <property type="match status" value="2"/>
</dbReference>
<dbReference type="PROSITE" id="PS00010">
    <property type="entry name" value="ASX_HYDROXYL"/>
    <property type="match status" value="13"/>
</dbReference>
<dbReference type="GO" id="GO:0005112">
    <property type="term" value="F:Notch binding"/>
    <property type="evidence" value="ECO:0007669"/>
    <property type="project" value="TreeGrafter"/>
</dbReference>
<dbReference type="FunFam" id="2.10.25.10:FF:000123">
    <property type="entry name" value="Crumbs homolog 1 (Drosophila)"/>
    <property type="match status" value="2"/>
</dbReference>
<dbReference type="GO" id="GO:0007219">
    <property type="term" value="P:Notch signaling pathway"/>
    <property type="evidence" value="ECO:0007669"/>
    <property type="project" value="TreeGrafter"/>
</dbReference>
<dbReference type="Gene3D" id="2.10.25.10">
    <property type="entry name" value="Laminin"/>
    <property type="match status" value="18"/>
</dbReference>
<dbReference type="OrthoDB" id="283575at2759"/>
<dbReference type="FunCoup" id="A0A6J2UTI3">
    <property type="interactions" value="333"/>
</dbReference>
<feature type="transmembrane region" description="Helical" evidence="15">
    <location>
        <begin position="1432"/>
        <end position="1455"/>
    </location>
</feature>
<feature type="disulfide bond" evidence="14">
    <location>
        <begin position="430"/>
        <end position="439"/>
    </location>
</feature>
<dbReference type="InterPro" id="IPR000742">
    <property type="entry name" value="EGF"/>
</dbReference>
<dbReference type="InterPro" id="IPR013032">
    <property type="entry name" value="EGF-like_CS"/>
</dbReference>
<dbReference type="PRINTS" id="PR01983">
    <property type="entry name" value="NOTCH"/>
</dbReference>
<dbReference type="SMART" id="SM00282">
    <property type="entry name" value="LamG"/>
    <property type="match status" value="3"/>
</dbReference>
<keyword evidence="4" id="KW-0964">Secreted</keyword>
<dbReference type="SMART" id="SM00179">
    <property type="entry name" value="EGF_CA"/>
    <property type="match status" value="18"/>
</dbReference>
<keyword evidence="10 15" id="KW-1133">Transmembrane helix</keyword>
<evidence type="ECO:0000259" key="16">
    <source>
        <dbReference type="PROSITE" id="PS50025"/>
    </source>
</evidence>
<evidence type="ECO:0000256" key="15">
    <source>
        <dbReference type="SAM" id="Phobius"/>
    </source>
</evidence>
<dbReference type="PROSITE" id="PS00022">
    <property type="entry name" value="EGF_1"/>
    <property type="match status" value="16"/>
</dbReference>
<proteinExistence type="predicted"/>
<feature type="disulfide bond" evidence="14">
    <location>
        <begin position="147"/>
        <end position="156"/>
    </location>
</feature>
<keyword evidence="9" id="KW-0106">Calcium</keyword>
<feature type="domain" description="Laminin G" evidence="16">
    <location>
        <begin position="569"/>
        <end position="754"/>
    </location>
</feature>
<dbReference type="GO" id="GO:1901222">
    <property type="term" value="P:regulation of non-canonical NF-kappaB signal transduction"/>
    <property type="evidence" value="ECO:0007669"/>
    <property type="project" value="UniProtKB-ARBA"/>
</dbReference>
<feature type="disulfide bond" evidence="14">
    <location>
        <begin position="299"/>
        <end position="308"/>
    </location>
</feature>
<dbReference type="PRINTS" id="PR00010">
    <property type="entry name" value="EGFBLOOD"/>
</dbReference>
<feature type="disulfide bond" evidence="14">
    <location>
        <begin position="1256"/>
        <end position="1265"/>
    </location>
</feature>
<dbReference type="Pfam" id="PF12661">
    <property type="entry name" value="hEGF"/>
    <property type="match status" value="2"/>
</dbReference>
<keyword evidence="5 14" id="KW-0245">EGF-like domain</keyword>
<feature type="disulfide bond" evidence="14">
    <location>
        <begin position="108"/>
        <end position="117"/>
    </location>
</feature>